<dbReference type="EMBL" id="BARU01013379">
    <property type="protein sequence ID" value="GAH36162.1"/>
    <property type="molecule type" value="Genomic_DNA"/>
</dbReference>
<dbReference type="AlphaFoldDB" id="X1EUB8"/>
<feature type="coiled-coil region" evidence="1">
    <location>
        <begin position="72"/>
        <end position="120"/>
    </location>
</feature>
<feature type="non-terminal residue" evidence="2">
    <location>
        <position position="1"/>
    </location>
</feature>
<comment type="caution">
    <text evidence="2">The sequence shown here is derived from an EMBL/GenBank/DDBJ whole genome shotgun (WGS) entry which is preliminary data.</text>
</comment>
<evidence type="ECO:0008006" key="3">
    <source>
        <dbReference type="Google" id="ProtNLM"/>
    </source>
</evidence>
<organism evidence="2">
    <name type="scientific">marine sediment metagenome</name>
    <dbReference type="NCBI Taxonomy" id="412755"/>
    <lineage>
        <taxon>unclassified sequences</taxon>
        <taxon>metagenomes</taxon>
        <taxon>ecological metagenomes</taxon>
    </lineage>
</organism>
<keyword evidence="1" id="KW-0175">Coiled coil</keyword>
<gene>
    <name evidence="2" type="ORF">S03H2_24198</name>
</gene>
<accession>X1EUB8</accession>
<evidence type="ECO:0000313" key="2">
    <source>
        <dbReference type="EMBL" id="GAH36162.1"/>
    </source>
</evidence>
<evidence type="ECO:0000256" key="1">
    <source>
        <dbReference type="SAM" id="Coils"/>
    </source>
</evidence>
<proteinExistence type="predicted"/>
<reference evidence="2" key="1">
    <citation type="journal article" date="2014" name="Front. Microbiol.">
        <title>High frequency of phylogenetically diverse reductive dehalogenase-homologous genes in deep subseafloor sedimentary metagenomes.</title>
        <authorList>
            <person name="Kawai M."/>
            <person name="Futagami T."/>
            <person name="Toyoda A."/>
            <person name="Takaki Y."/>
            <person name="Nishi S."/>
            <person name="Hori S."/>
            <person name="Arai W."/>
            <person name="Tsubouchi T."/>
            <person name="Morono Y."/>
            <person name="Uchiyama I."/>
            <person name="Ito T."/>
            <person name="Fujiyama A."/>
            <person name="Inagaki F."/>
            <person name="Takami H."/>
        </authorList>
    </citation>
    <scope>NUCLEOTIDE SEQUENCE</scope>
    <source>
        <strain evidence="2">Expedition CK06-06</strain>
    </source>
</reference>
<sequence>QPSEESISNIVAPAGIEANAGYLKLGNYFAKTFFIFTYPRYISSGWFSPIINLAEMMDVAIFVHPMDTSLALRNFQKKAAQVEAEIAEREEKGLVRSPQLETAYRDIEQLRDALQQGTEKLFRVGIYITIYGPGLDELNKLEQTIVSTLEAKLVYVKPALFRQLIRFWYFNLSHRDSN</sequence>
<name>X1EUB8_9ZZZZ</name>
<protein>
    <recommendedName>
        <fullName evidence="3">Conjugal transfer protein TraC</fullName>
    </recommendedName>
</protein>